<sequence length="189" mass="19884">MGGSVRRHQGRPPHRELRRVGGGTGNSGKGQETADQPPASDESLVSKREEKNANPSTSATVPTVNNSSGSGNGKRAPSTVQQQQQQQPAAPRYPPREVPPRFRQHEHKQLLKRGQPLPAGTLPLTSASAQPGAPSPPRTPAAAGFSQNSSKRHTDRPSIPPSACPGDSRVGAARGQKVPGTRAEVLDTK</sequence>
<gene>
    <name evidence="2" type="ORF">JZ751_026819</name>
</gene>
<evidence type="ECO:0000313" key="3">
    <source>
        <dbReference type="Proteomes" id="UP000824540"/>
    </source>
</evidence>
<accession>A0A8T2PFF4</accession>
<reference evidence="2" key="1">
    <citation type="thesis" date="2021" institute="BYU ScholarsArchive" country="Provo, UT, USA">
        <title>Applications of and Algorithms for Genome Assembly and Genomic Analyses with an Emphasis on Marine Teleosts.</title>
        <authorList>
            <person name="Pickett B.D."/>
        </authorList>
    </citation>
    <scope>NUCLEOTIDE SEQUENCE</scope>
    <source>
        <strain evidence="2">HI-2016</strain>
    </source>
</reference>
<comment type="caution">
    <text evidence="2">The sequence shown here is derived from an EMBL/GenBank/DDBJ whole genome shotgun (WGS) entry which is preliminary data.</text>
</comment>
<proteinExistence type="predicted"/>
<feature type="compositionally biased region" description="Basic residues" evidence="1">
    <location>
        <begin position="1"/>
        <end position="12"/>
    </location>
</feature>
<feature type="region of interest" description="Disordered" evidence="1">
    <location>
        <begin position="1"/>
        <end position="189"/>
    </location>
</feature>
<evidence type="ECO:0000313" key="2">
    <source>
        <dbReference type="EMBL" id="KAG9350456.1"/>
    </source>
</evidence>
<name>A0A8T2PFF4_9TELE</name>
<keyword evidence="3" id="KW-1185">Reference proteome</keyword>
<organism evidence="2 3">
    <name type="scientific">Albula glossodonta</name>
    <name type="common">roundjaw bonefish</name>
    <dbReference type="NCBI Taxonomy" id="121402"/>
    <lineage>
        <taxon>Eukaryota</taxon>
        <taxon>Metazoa</taxon>
        <taxon>Chordata</taxon>
        <taxon>Craniata</taxon>
        <taxon>Vertebrata</taxon>
        <taxon>Euteleostomi</taxon>
        <taxon>Actinopterygii</taxon>
        <taxon>Neopterygii</taxon>
        <taxon>Teleostei</taxon>
        <taxon>Albuliformes</taxon>
        <taxon>Albulidae</taxon>
        <taxon>Albula</taxon>
    </lineage>
</organism>
<dbReference type="OrthoDB" id="8961531at2759"/>
<dbReference type="Proteomes" id="UP000824540">
    <property type="component" value="Unassembled WGS sequence"/>
</dbReference>
<feature type="compositionally biased region" description="Polar residues" evidence="1">
    <location>
        <begin position="53"/>
        <end position="69"/>
    </location>
</feature>
<dbReference type="AlphaFoldDB" id="A0A8T2PFF4"/>
<protein>
    <submittedName>
        <fullName evidence="2">Uncharacterized protein</fullName>
    </submittedName>
</protein>
<dbReference type="EMBL" id="JAFBMS010000008">
    <property type="protein sequence ID" value="KAG9350456.1"/>
    <property type="molecule type" value="Genomic_DNA"/>
</dbReference>
<feature type="non-terminal residue" evidence="2">
    <location>
        <position position="1"/>
    </location>
</feature>
<evidence type="ECO:0000256" key="1">
    <source>
        <dbReference type="SAM" id="MobiDB-lite"/>
    </source>
</evidence>